<comment type="caution">
    <text evidence="11">The sequence shown here is derived from an EMBL/GenBank/DDBJ whole genome shotgun (WGS) entry which is preliminary data.</text>
</comment>
<proteinExistence type="inferred from homology"/>
<dbReference type="PANTHER" id="PTHR33540:SF2">
    <property type="entry name" value="TRNA THREONYLCARBAMOYLADENOSINE BIOSYNTHESIS PROTEIN TSAE"/>
    <property type="match status" value="1"/>
</dbReference>
<sequence length="154" mass="17983">MEIVSKSSEHTYKIGKTIGEKLKPRDILALIGDLGSGKTTFVKGLAEGLDIKNPINSPSFLIIKEYKGKYPFLHIDVYRLNNPEIELFNIGFEDYLKDDYIIAIEWADRILNYLPDKRLEIEFLHMSNNERKIIFKPKGERYKNLIEELKECLF</sequence>
<keyword evidence="6" id="KW-0479">Metal-binding</keyword>
<dbReference type="AlphaFoldDB" id="A0A7C3MPS6"/>
<evidence type="ECO:0000256" key="9">
    <source>
        <dbReference type="ARBA" id="ARBA00022842"/>
    </source>
</evidence>
<dbReference type="PANTHER" id="PTHR33540">
    <property type="entry name" value="TRNA THREONYLCARBAMOYLADENOSINE BIOSYNTHESIS PROTEIN TSAE"/>
    <property type="match status" value="1"/>
</dbReference>
<protein>
    <recommendedName>
        <fullName evidence="3">tRNA threonylcarbamoyladenosine biosynthesis protein TsaE</fullName>
    </recommendedName>
    <alternativeName>
        <fullName evidence="10">t(6)A37 threonylcarbamoyladenosine biosynthesis protein TsaE</fullName>
    </alternativeName>
</protein>
<gene>
    <name evidence="11" type="primary">tsaE</name>
    <name evidence="11" type="ORF">ENW00_08320</name>
</gene>
<evidence type="ECO:0000256" key="3">
    <source>
        <dbReference type="ARBA" id="ARBA00019010"/>
    </source>
</evidence>
<name>A0A7C3MPS6_DICTH</name>
<keyword evidence="8" id="KW-0067">ATP-binding</keyword>
<evidence type="ECO:0000256" key="2">
    <source>
        <dbReference type="ARBA" id="ARBA00007599"/>
    </source>
</evidence>
<evidence type="ECO:0000256" key="1">
    <source>
        <dbReference type="ARBA" id="ARBA00004496"/>
    </source>
</evidence>
<keyword evidence="11" id="KW-0808">Transferase</keyword>
<evidence type="ECO:0000256" key="5">
    <source>
        <dbReference type="ARBA" id="ARBA00022694"/>
    </source>
</evidence>
<evidence type="ECO:0000313" key="11">
    <source>
        <dbReference type="EMBL" id="HFX14132.1"/>
    </source>
</evidence>
<accession>A0A7C3MPS6</accession>
<dbReference type="GO" id="GO:0005524">
    <property type="term" value="F:ATP binding"/>
    <property type="evidence" value="ECO:0007669"/>
    <property type="project" value="UniProtKB-KW"/>
</dbReference>
<evidence type="ECO:0000256" key="10">
    <source>
        <dbReference type="ARBA" id="ARBA00032441"/>
    </source>
</evidence>
<dbReference type="InterPro" id="IPR027417">
    <property type="entry name" value="P-loop_NTPase"/>
</dbReference>
<comment type="similarity">
    <text evidence="2">Belongs to the TsaE family.</text>
</comment>
<dbReference type="GO" id="GO:0046872">
    <property type="term" value="F:metal ion binding"/>
    <property type="evidence" value="ECO:0007669"/>
    <property type="project" value="UniProtKB-KW"/>
</dbReference>
<dbReference type="SUPFAM" id="SSF52540">
    <property type="entry name" value="P-loop containing nucleoside triphosphate hydrolases"/>
    <property type="match status" value="1"/>
</dbReference>
<evidence type="ECO:0000256" key="8">
    <source>
        <dbReference type="ARBA" id="ARBA00022840"/>
    </source>
</evidence>
<keyword evidence="4" id="KW-0963">Cytoplasm</keyword>
<evidence type="ECO:0000256" key="6">
    <source>
        <dbReference type="ARBA" id="ARBA00022723"/>
    </source>
</evidence>
<dbReference type="Gene3D" id="3.40.50.300">
    <property type="entry name" value="P-loop containing nucleotide triphosphate hydrolases"/>
    <property type="match status" value="1"/>
</dbReference>
<dbReference type="GO" id="GO:0016740">
    <property type="term" value="F:transferase activity"/>
    <property type="evidence" value="ECO:0007669"/>
    <property type="project" value="UniProtKB-KW"/>
</dbReference>
<dbReference type="Pfam" id="PF02367">
    <property type="entry name" value="TsaE"/>
    <property type="match status" value="1"/>
</dbReference>
<organism evidence="11">
    <name type="scientific">Dictyoglomus thermophilum</name>
    <dbReference type="NCBI Taxonomy" id="14"/>
    <lineage>
        <taxon>Bacteria</taxon>
        <taxon>Pseudomonadati</taxon>
        <taxon>Dictyoglomota</taxon>
        <taxon>Dictyoglomia</taxon>
        <taxon>Dictyoglomales</taxon>
        <taxon>Dictyoglomaceae</taxon>
        <taxon>Dictyoglomus</taxon>
    </lineage>
</organism>
<keyword evidence="9" id="KW-0460">Magnesium</keyword>
<comment type="subcellular location">
    <subcellularLocation>
        <location evidence="1">Cytoplasm</location>
    </subcellularLocation>
</comment>
<dbReference type="GO" id="GO:0002949">
    <property type="term" value="P:tRNA threonylcarbamoyladenosine modification"/>
    <property type="evidence" value="ECO:0007669"/>
    <property type="project" value="InterPro"/>
</dbReference>
<dbReference type="GO" id="GO:0005737">
    <property type="term" value="C:cytoplasm"/>
    <property type="evidence" value="ECO:0007669"/>
    <property type="project" value="UniProtKB-SubCell"/>
</dbReference>
<evidence type="ECO:0000256" key="4">
    <source>
        <dbReference type="ARBA" id="ARBA00022490"/>
    </source>
</evidence>
<evidence type="ECO:0000256" key="7">
    <source>
        <dbReference type="ARBA" id="ARBA00022741"/>
    </source>
</evidence>
<keyword evidence="7" id="KW-0547">Nucleotide-binding</keyword>
<dbReference type="NCBIfam" id="TIGR00150">
    <property type="entry name" value="T6A_YjeE"/>
    <property type="match status" value="1"/>
</dbReference>
<dbReference type="EMBL" id="DTIN01000034">
    <property type="protein sequence ID" value="HFX14132.1"/>
    <property type="molecule type" value="Genomic_DNA"/>
</dbReference>
<keyword evidence="5" id="KW-0819">tRNA processing</keyword>
<reference evidence="11" key="1">
    <citation type="journal article" date="2020" name="mSystems">
        <title>Genome- and Community-Level Interaction Insights into Carbon Utilization and Element Cycling Functions of Hydrothermarchaeota in Hydrothermal Sediment.</title>
        <authorList>
            <person name="Zhou Z."/>
            <person name="Liu Y."/>
            <person name="Xu W."/>
            <person name="Pan J."/>
            <person name="Luo Z.H."/>
            <person name="Li M."/>
        </authorList>
    </citation>
    <scope>NUCLEOTIDE SEQUENCE [LARGE SCALE GENOMIC DNA]</scope>
    <source>
        <strain evidence="11">SpSt-81</strain>
    </source>
</reference>
<dbReference type="InterPro" id="IPR003442">
    <property type="entry name" value="T6A_TsaE"/>
</dbReference>